<accession>A0ABT8JXJ1</accession>
<proteinExistence type="predicted"/>
<dbReference type="Proteomes" id="UP001174209">
    <property type="component" value="Unassembled WGS sequence"/>
</dbReference>
<dbReference type="EMBL" id="JAROCG010000001">
    <property type="protein sequence ID" value="MDN4609893.1"/>
    <property type="molecule type" value="Genomic_DNA"/>
</dbReference>
<evidence type="ECO:0000313" key="1">
    <source>
        <dbReference type="EMBL" id="MDN4609893.1"/>
    </source>
</evidence>
<organism evidence="1 2">
    <name type="scientific">Arthrobacter burdickii</name>
    <dbReference type="NCBI Taxonomy" id="3035920"/>
    <lineage>
        <taxon>Bacteria</taxon>
        <taxon>Bacillati</taxon>
        <taxon>Actinomycetota</taxon>
        <taxon>Actinomycetes</taxon>
        <taxon>Micrococcales</taxon>
        <taxon>Micrococcaceae</taxon>
        <taxon>Arthrobacter</taxon>
    </lineage>
</organism>
<dbReference type="RefSeq" id="WP_301224663.1">
    <property type="nucleotide sequence ID" value="NZ_JAROCG010000001.1"/>
</dbReference>
<reference evidence="1" key="1">
    <citation type="submission" date="2023-06" db="EMBL/GenBank/DDBJ databases">
        <title>MT1 and MT2 Draft Genomes of Novel Species.</title>
        <authorList>
            <person name="Venkateswaran K."/>
        </authorList>
    </citation>
    <scope>NUCLEOTIDE SEQUENCE</scope>
    <source>
        <strain evidence="1">IIF3SC-B10</strain>
    </source>
</reference>
<protein>
    <submittedName>
        <fullName evidence="1">Uncharacterized protein</fullName>
    </submittedName>
</protein>
<comment type="caution">
    <text evidence="1">The sequence shown here is derived from an EMBL/GenBank/DDBJ whole genome shotgun (WGS) entry which is preliminary data.</text>
</comment>
<sequence>MFDAMDIEAVVLDVECEQHPVVAVACRAQAQEFVRERLAELARIIGQNPGDESDHRGSSLPR</sequence>
<name>A0ABT8JXJ1_9MICC</name>
<gene>
    <name evidence="1" type="ORF">P5G52_03345</name>
</gene>
<keyword evidence="2" id="KW-1185">Reference proteome</keyword>
<evidence type="ECO:0000313" key="2">
    <source>
        <dbReference type="Proteomes" id="UP001174209"/>
    </source>
</evidence>